<dbReference type="KEGG" id="sted:SPTER_33140"/>
<evidence type="ECO:0000256" key="1">
    <source>
        <dbReference type="ARBA" id="ARBA00006018"/>
    </source>
</evidence>
<dbReference type="PROSITE" id="PS01097">
    <property type="entry name" value="HUPF_HYPC"/>
    <property type="match status" value="1"/>
</dbReference>
<dbReference type="Pfam" id="PF01455">
    <property type="entry name" value="HupF_HypC"/>
    <property type="match status" value="1"/>
</dbReference>
<dbReference type="GO" id="GO:0051604">
    <property type="term" value="P:protein maturation"/>
    <property type="evidence" value="ECO:0007669"/>
    <property type="project" value="TreeGrafter"/>
</dbReference>
<dbReference type="PANTHER" id="PTHR35177">
    <property type="entry name" value="HYDROGENASE MATURATION FACTOR HYBG"/>
    <property type="match status" value="1"/>
</dbReference>
<dbReference type="SUPFAM" id="SSF159127">
    <property type="entry name" value="HupF/HypC-like"/>
    <property type="match status" value="1"/>
</dbReference>
<dbReference type="InterPro" id="IPR019812">
    <property type="entry name" value="Hydgase_assmbl_chp_CS"/>
</dbReference>
<reference evidence="2 3" key="1">
    <citation type="submission" date="2019-02" db="EMBL/GenBank/DDBJ databases">
        <title>Closed genome of Sporomusa termitida DSM 4440.</title>
        <authorList>
            <person name="Poehlein A."/>
            <person name="Daniel R."/>
        </authorList>
    </citation>
    <scope>NUCLEOTIDE SEQUENCE [LARGE SCALE GENOMIC DNA]</scope>
    <source>
        <strain evidence="2 3">DSM 4440</strain>
    </source>
</reference>
<dbReference type="NCBIfam" id="TIGR00074">
    <property type="entry name" value="hypC_hupF"/>
    <property type="match status" value="1"/>
</dbReference>
<dbReference type="EMBL" id="CP036259">
    <property type="protein sequence ID" value="QDR81895.1"/>
    <property type="molecule type" value="Genomic_DNA"/>
</dbReference>
<accession>A0A517DX10</accession>
<dbReference type="OrthoDB" id="9806017at2"/>
<dbReference type="AlphaFoldDB" id="A0A517DX10"/>
<organism evidence="2 3">
    <name type="scientific">Sporomusa termitida</name>
    <dbReference type="NCBI Taxonomy" id="2377"/>
    <lineage>
        <taxon>Bacteria</taxon>
        <taxon>Bacillati</taxon>
        <taxon>Bacillota</taxon>
        <taxon>Negativicutes</taxon>
        <taxon>Selenomonadales</taxon>
        <taxon>Sporomusaceae</taxon>
        <taxon>Sporomusa</taxon>
    </lineage>
</organism>
<keyword evidence="3" id="KW-1185">Reference proteome</keyword>
<sequence length="75" mass="8244">MCLAVPAKIIERTEYMATVEISGVTRQVSIMLLPEAAVGDYVLVHAGFAIQAIDEEEARRTLALFKELDQYAADS</sequence>
<dbReference type="GO" id="GO:0005506">
    <property type="term" value="F:iron ion binding"/>
    <property type="evidence" value="ECO:0007669"/>
    <property type="project" value="TreeGrafter"/>
</dbReference>
<dbReference type="FunFam" id="2.30.30.140:FF:000022">
    <property type="entry name" value="Hydrogenase assembly chaperone HybG"/>
    <property type="match status" value="1"/>
</dbReference>
<proteinExistence type="inferred from homology"/>
<dbReference type="InterPro" id="IPR001109">
    <property type="entry name" value="Hydrogenase_HupF/HypC"/>
</dbReference>
<comment type="similarity">
    <text evidence="1">Belongs to the HupF/HypC family.</text>
</comment>
<dbReference type="PRINTS" id="PR00445">
    <property type="entry name" value="HUPFHYPC"/>
</dbReference>
<dbReference type="GO" id="GO:1902670">
    <property type="term" value="F:carbon dioxide binding"/>
    <property type="evidence" value="ECO:0007669"/>
    <property type="project" value="TreeGrafter"/>
</dbReference>
<protein>
    <submittedName>
        <fullName evidence="2">Hydrogenase maturation factor HybG</fullName>
    </submittedName>
</protein>
<name>A0A517DX10_9FIRM</name>
<dbReference type="RefSeq" id="WP_144352947.1">
    <property type="nucleotide sequence ID" value="NZ_CP036259.1"/>
</dbReference>
<gene>
    <name evidence="2" type="primary">hybG</name>
    <name evidence="2" type="ORF">SPTER_33140</name>
</gene>
<dbReference type="Gene3D" id="2.30.30.140">
    <property type="match status" value="1"/>
</dbReference>
<dbReference type="PANTHER" id="PTHR35177:SF2">
    <property type="entry name" value="HYDROGENASE MATURATION FACTOR HYBG"/>
    <property type="match status" value="1"/>
</dbReference>
<evidence type="ECO:0000313" key="3">
    <source>
        <dbReference type="Proteomes" id="UP000320776"/>
    </source>
</evidence>
<evidence type="ECO:0000313" key="2">
    <source>
        <dbReference type="EMBL" id="QDR81895.1"/>
    </source>
</evidence>
<dbReference type="Proteomes" id="UP000320776">
    <property type="component" value="Chromosome"/>
</dbReference>